<comment type="caution">
    <text evidence="2">The sequence shown here is derived from an EMBL/GenBank/DDBJ whole genome shotgun (WGS) entry which is preliminary data.</text>
</comment>
<feature type="non-terminal residue" evidence="2">
    <location>
        <position position="1"/>
    </location>
</feature>
<dbReference type="AlphaFoldDB" id="A0ABD2NH85"/>
<sequence>EMELLKLSDDDDLEKSEERCGEDFDTPNPENLNIVDVILIKFDKKTFVVHYVAKVISKYSVTEYQVLYLRKYPRS</sequence>
<evidence type="ECO:0000313" key="2">
    <source>
        <dbReference type="EMBL" id="KAL3278151.1"/>
    </source>
</evidence>
<gene>
    <name evidence="2" type="ORF">HHI36_013494</name>
</gene>
<feature type="region of interest" description="Disordered" evidence="1">
    <location>
        <begin position="1"/>
        <end position="25"/>
    </location>
</feature>
<organism evidence="2 3">
    <name type="scientific">Cryptolaemus montrouzieri</name>
    <dbReference type="NCBI Taxonomy" id="559131"/>
    <lineage>
        <taxon>Eukaryota</taxon>
        <taxon>Metazoa</taxon>
        <taxon>Ecdysozoa</taxon>
        <taxon>Arthropoda</taxon>
        <taxon>Hexapoda</taxon>
        <taxon>Insecta</taxon>
        <taxon>Pterygota</taxon>
        <taxon>Neoptera</taxon>
        <taxon>Endopterygota</taxon>
        <taxon>Coleoptera</taxon>
        <taxon>Polyphaga</taxon>
        <taxon>Cucujiformia</taxon>
        <taxon>Coccinelloidea</taxon>
        <taxon>Coccinellidae</taxon>
        <taxon>Scymninae</taxon>
        <taxon>Scymnini</taxon>
        <taxon>Cryptolaemus</taxon>
    </lineage>
</organism>
<evidence type="ECO:0000313" key="3">
    <source>
        <dbReference type="Proteomes" id="UP001516400"/>
    </source>
</evidence>
<dbReference type="Proteomes" id="UP001516400">
    <property type="component" value="Unassembled WGS sequence"/>
</dbReference>
<keyword evidence="3" id="KW-1185">Reference proteome</keyword>
<reference evidence="2 3" key="1">
    <citation type="journal article" date="2021" name="BMC Biol.">
        <title>Horizontally acquired antibacterial genes associated with adaptive radiation of ladybird beetles.</title>
        <authorList>
            <person name="Li H.S."/>
            <person name="Tang X.F."/>
            <person name="Huang Y.H."/>
            <person name="Xu Z.Y."/>
            <person name="Chen M.L."/>
            <person name="Du X.Y."/>
            <person name="Qiu B.Y."/>
            <person name="Chen P.T."/>
            <person name="Zhang W."/>
            <person name="Slipinski A."/>
            <person name="Escalona H.E."/>
            <person name="Waterhouse R.M."/>
            <person name="Zwick A."/>
            <person name="Pang H."/>
        </authorList>
    </citation>
    <scope>NUCLEOTIDE SEQUENCE [LARGE SCALE GENOMIC DNA]</scope>
    <source>
        <strain evidence="2">SYSU2018</strain>
    </source>
</reference>
<protein>
    <submittedName>
        <fullName evidence="2">Uncharacterized protein</fullName>
    </submittedName>
</protein>
<dbReference type="EMBL" id="JABFTP020000103">
    <property type="protein sequence ID" value="KAL3278151.1"/>
    <property type="molecule type" value="Genomic_DNA"/>
</dbReference>
<evidence type="ECO:0000256" key="1">
    <source>
        <dbReference type="SAM" id="MobiDB-lite"/>
    </source>
</evidence>
<proteinExistence type="predicted"/>
<name>A0ABD2NH85_9CUCU</name>
<accession>A0ABD2NH85</accession>